<comment type="similarity">
    <text evidence="3">Belongs to the serine/threonine dehydratase family.</text>
</comment>
<dbReference type="CDD" id="cd04886">
    <property type="entry name" value="ACT_ThrD-II-like"/>
    <property type="match status" value="1"/>
</dbReference>
<dbReference type="InterPro" id="IPR005789">
    <property type="entry name" value="Thr_deHydtase_catblc"/>
</dbReference>
<protein>
    <submittedName>
        <fullName evidence="9">Threonine ammonia-lyase</fullName>
        <ecNumber evidence="9">4.3.1.19</ecNumber>
    </submittedName>
</protein>
<accession>A0A831ZW85</accession>
<dbReference type="UniPathway" id="UPA00047">
    <property type="reaction ID" value="UER00054"/>
</dbReference>
<dbReference type="NCBIfam" id="TIGR01127">
    <property type="entry name" value="ilvA_1Cterm"/>
    <property type="match status" value="1"/>
</dbReference>
<name>A0A831ZW85_9BACT</name>
<keyword evidence="4" id="KW-0100">Branched-chain amino acid biosynthesis</keyword>
<dbReference type="InterPro" id="IPR001926">
    <property type="entry name" value="TrpB-like_PALP"/>
</dbReference>
<dbReference type="InterPro" id="IPR044561">
    <property type="entry name" value="ACT_ThrD-II-like"/>
</dbReference>
<dbReference type="GO" id="GO:0004794">
    <property type="term" value="F:threonine deaminase activity"/>
    <property type="evidence" value="ECO:0007669"/>
    <property type="project" value="UniProtKB-EC"/>
</dbReference>
<dbReference type="EMBL" id="DSTK01000009">
    <property type="protein sequence ID" value="HFK96092.1"/>
    <property type="molecule type" value="Genomic_DNA"/>
</dbReference>
<dbReference type="InterPro" id="IPR000634">
    <property type="entry name" value="Ser/Thr_deHydtase_PyrdxlP-BS"/>
</dbReference>
<evidence type="ECO:0000256" key="6">
    <source>
        <dbReference type="ARBA" id="ARBA00023239"/>
    </source>
</evidence>
<dbReference type="InterPro" id="IPR036052">
    <property type="entry name" value="TrpB-like_PALP_sf"/>
</dbReference>
<dbReference type="Pfam" id="PF01842">
    <property type="entry name" value="ACT"/>
    <property type="match status" value="1"/>
</dbReference>
<evidence type="ECO:0000256" key="7">
    <source>
        <dbReference type="ARBA" id="ARBA00049406"/>
    </source>
</evidence>
<comment type="pathway">
    <text evidence="2">Amino-acid biosynthesis; L-isoleucine biosynthesis; 2-oxobutanoate from L-threonine: step 1/1.</text>
</comment>
<dbReference type="AlphaFoldDB" id="A0A831ZW85"/>
<dbReference type="EC" id="4.3.1.19" evidence="9"/>
<reference evidence="9" key="1">
    <citation type="journal article" date="2020" name="mSystems">
        <title>Genome- and Community-Level Interaction Insights into Carbon Utilization and Element Cycling Functions of Hydrothermarchaeota in Hydrothermal Sediment.</title>
        <authorList>
            <person name="Zhou Z."/>
            <person name="Liu Y."/>
            <person name="Xu W."/>
            <person name="Pan J."/>
            <person name="Luo Z.H."/>
            <person name="Li M."/>
        </authorList>
    </citation>
    <scope>NUCLEOTIDE SEQUENCE [LARGE SCALE GENOMIC DNA]</scope>
    <source>
        <strain evidence="9">SpSt-456</strain>
    </source>
</reference>
<dbReference type="GO" id="GO:0009097">
    <property type="term" value="P:isoleucine biosynthetic process"/>
    <property type="evidence" value="ECO:0007669"/>
    <property type="project" value="UniProtKB-UniPathway"/>
</dbReference>
<evidence type="ECO:0000256" key="3">
    <source>
        <dbReference type="ARBA" id="ARBA00010869"/>
    </source>
</evidence>
<organism evidence="9">
    <name type="scientific">Desulfacinum infernum</name>
    <dbReference type="NCBI Taxonomy" id="35837"/>
    <lineage>
        <taxon>Bacteria</taxon>
        <taxon>Pseudomonadati</taxon>
        <taxon>Thermodesulfobacteriota</taxon>
        <taxon>Syntrophobacteria</taxon>
        <taxon>Syntrophobacterales</taxon>
        <taxon>Syntrophobacteraceae</taxon>
        <taxon>Desulfacinum</taxon>
    </lineage>
</organism>
<evidence type="ECO:0000259" key="8">
    <source>
        <dbReference type="PROSITE" id="PS51671"/>
    </source>
</evidence>
<keyword evidence="4" id="KW-0412">Isoleucine biosynthesis</keyword>
<dbReference type="SUPFAM" id="SSF55021">
    <property type="entry name" value="ACT-like"/>
    <property type="match status" value="1"/>
</dbReference>
<dbReference type="FunFam" id="3.40.50.1100:FF:000005">
    <property type="entry name" value="Threonine dehydratase catabolic"/>
    <property type="match status" value="1"/>
</dbReference>
<dbReference type="CDD" id="cd01562">
    <property type="entry name" value="Thr-dehyd"/>
    <property type="match status" value="1"/>
</dbReference>
<keyword evidence="6 9" id="KW-0456">Lyase</keyword>
<sequence>MAIALDDIRQAARLLQGRILRTPLVYSPTFSRLFGAEVYLKLENLQKTGSFKIRGASYKILRHREAIGPQGVVAASAGNHAQGVALAARNAGVPAFIVMPEWASLTKQEATRSYGGTILLHGKTLGESLEKARELSAQGYTFIHPYDDADIITGQGTIGLEIVEDCPDVHAVLVPIGGGGLMAGIASAVKALRPETEVIGVQAAVCPSAIQALQEGRVVRVEGAQSIADGITVKELGRLTFEILSRTVSRIILVDEEHIAEAVLFLLERKKVLAEGAGAVPLGALLMGETQWPAGAKIVLVVSGGNVDSPLLGRILTKGLVKGGRVTRLTVELPDVPGSLAGLLAVIASHGANVLHISHNRHVPHLPIHVTLVTLEVETRGFAHAEDILSALKASGHKVVS</sequence>
<evidence type="ECO:0000256" key="2">
    <source>
        <dbReference type="ARBA" id="ARBA00004810"/>
    </source>
</evidence>
<dbReference type="GO" id="GO:0006567">
    <property type="term" value="P:L-threonine catabolic process"/>
    <property type="evidence" value="ECO:0007669"/>
    <property type="project" value="InterPro"/>
</dbReference>
<comment type="cofactor">
    <cofactor evidence="1">
        <name>pyridoxal 5'-phosphate</name>
        <dbReference type="ChEBI" id="CHEBI:597326"/>
    </cofactor>
</comment>
<dbReference type="GO" id="GO:0003941">
    <property type="term" value="F:L-serine ammonia-lyase activity"/>
    <property type="evidence" value="ECO:0007669"/>
    <property type="project" value="UniProtKB-EC"/>
</dbReference>
<dbReference type="InterPro" id="IPR045865">
    <property type="entry name" value="ACT-like_dom_sf"/>
</dbReference>
<dbReference type="PROSITE" id="PS00165">
    <property type="entry name" value="DEHYDRATASE_SER_THR"/>
    <property type="match status" value="1"/>
</dbReference>
<gene>
    <name evidence="9" type="ORF">ENS06_02060</name>
</gene>
<evidence type="ECO:0000256" key="4">
    <source>
        <dbReference type="ARBA" id="ARBA00022624"/>
    </source>
</evidence>
<keyword evidence="4" id="KW-0028">Amino-acid biosynthesis</keyword>
<evidence type="ECO:0000256" key="5">
    <source>
        <dbReference type="ARBA" id="ARBA00022898"/>
    </source>
</evidence>
<dbReference type="Gene3D" id="3.40.50.1100">
    <property type="match status" value="2"/>
</dbReference>
<comment type="catalytic activity">
    <reaction evidence="7">
        <text>L-serine = pyruvate + NH4(+)</text>
        <dbReference type="Rhea" id="RHEA:19169"/>
        <dbReference type="ChEBI" id="CHEBI:15361"/>
        <dbReference type="ChEBI" id="CHEBI:28938"/>
        <dbReference type="ChEBI" id="CHEBI:33384"/>
        <dbReference type="EC" id="4.3.1.17"/>
    </reaction>
</comment>
<dbReference type="PANTHER" id="PTHR48078:SF6">
    <property type="entry name" value="L-THREONINE DEHYDRATASE CATABOLIC TDCB"/>
    <property type="match status" value="1"/>
</dbReference>
<dbReference type="PANTHER" id="PTHR48078">
    <property type="entry name" value="THREONINE DEHYDRATASE, MITOCHONDRIAL-RELATED"/>
    <property type="match status" value="1"/>
</dbReference>
<dbReference type="PROSITE" id="PS51671">
    <property type="entry name" value="ACT"/>
    <property type="match status" value="1"/>
</dbReference>
<dbReference type="FunFam" id="3.40.50.1100:FF:000007">
    <property type="entry name" value="L-threonine dehydratase catabolic TdcB"/>
    <property type="match status" value="1"/>
</dbReference>
<dbReference type="InterPro" id="IPR002912">
    <property type="entry name" value="ACT_dom"/>
</dbReference>
<dbReference type="GO" id="GO:0030170">
    <property type="term" value="F:pyridoxal phosphate binding"/>
    <property type="evidence" value="ECO:0007669"/>
    <property type="project" value="InterPro"/>
</dbReference>
<dbReference type="InterPro" id="IPR050147">
    <property type="entry name" value="Ser/Thr_Dehydratase"/>
</dbReference>
<dbReference type="SUPFAM" id="SSF53686">
    <property type="entry name" value="Tryptophan synthase beta subunit-like PLP-dependent enzymes"/>
    <property type="match status" value="1"/>
</dbReference>
<feature type="domain" description="ACT" evidence="8">
    <location>
        <begin position="328"/>
        <end position="401"/>
    </location>
</feature>
<comment type="caution">
    <text evidence="9">The sequence shown here is derived from an EMBL/GenBank/DDBJ whole genome shotgun (WGS) entry which is preliminary data.</text>
</comment>
<evidence type="ECO:0000256" key="1">
    <source>
        <dbReference type="ARBA" id="ARBA00001933"/>
    </source>
</evidence>
<dbReference type="GO" id="GO:0006565">
    <property type="term" value="P:L-serine catabolic process"/>
    <property type="evidence" value="ECO:0007669"/>
    <property type="project" value="TreeGrafter"/>
</dbReference>
<dbReference type="Pfam" id="PF00291">
    <property type="entry name" value="PALP"/>
    <property type="match status" value="1"/>
</dbReference>
<keyword evidence="5" id="KW-0663">Pyridoxal phosphate</keyword>
<evidence type="ECO:0000313" key="9">
    <source>
        <dbReference type="EMBL" id="HFK96092.1"/>
    </source>
</evidence>
<proteinExistence type="inferred from homology"/>